<dbReference type="InterPro" id="IPR008023">
    <property type="entry name" value="DUF748"/>
</dbReference>
<keyword evidence="2" id="KW-0472">Membrane</keyword>
<evidence type="ECO:0000256" key="1">
    <source>
        <dbReference type="SAM" id="MobiDB-lite"/>
    </source>
</evidence>
<sequence>MPESPETGRPLFSLLPVWRRRLGILGLSLASLLTVYALAGFFLAPYLITRYAPQYAEKQLHLQLHLGKVRINPLLFTCEAKELSLQFKEEVPILSVQRLFLDFELTTLFRRAWTFGNLVIESPSLHLVIDADGRLNLTQLLERLPQSEAPPTAEKKVLPRLLLQHLALSGGTVRIVDLSKTQPTETTITPIALKFNDISTIPAHHGTYAVSATLPDGGTLDWQGKMALQPLSATGTIEIKGFSSATAWNFFQDRLNLEKPTGTAQLTASYNFSSKDGSAALRLNPISLTLQDISLREKGAPQPLLQLKNLSASEGEIDFVTHKILFPSIILSGGQLSAQINKAGIGNWQRLAKRAPTPPPTKAIPAKEQTVPWRIDINSFTATDLSLRYSEANRPAPISLEADLAISVTGGSLDLGRQEASIKRLAFVGGGMSYIRNPGGRSTSAGRKARPEGGAKQTPPDASSGKKSPWKLALNQLDVSGFHLGYADQKNKPPLTYDLTDLKAQVKDFGSPTDKPVTFEAQAGIRQGGSARLSGTISQAGAGGQLGQLEGQIGITEMNLKPLASLITEHAALALVSGNLSLNTHLLYGLAETPAALTLAGEATIGKLLLNEEHTTARFLAWKELAANGIDFGLNPDRLTIKEIRIEKPEAKITIFQDKSVNLAKVRKQTTEPEPEETEKSPFPVAVERIRLKNGVIDFADLSLVLPFATRIEQFKGAATDLSTKPDSSASLKFAGRVGEFGQAKAKGSLVPSNPKQFTDITVTFRNVAMSPLSPYSVTFAGRTIASGKLNLDLGYKIKESELLGENSVVLEDFTLGDRVESPSAMDLPLDLAIALLTDSEGKIDVAVPIRGNIDHPEFSYGQVIRQALFNLLSKVVTSPFRALGSLFGSKSENMDAILFEPGRAELAPPEQEKLKDVAEALGKRDQLQLIVHGGFDPLLDGKALKSSHLRRTLVQKLGVQRGPLAYDNAKTQRALEKLAGNELAVFQSKYEESTGKKVKRVNPALALFGKGSGDCPFYRDLFDYLVETAPLPQPELQNLAEQRGLAIIQDLTARSGENSDRITAGPSVQSEAQDGAVPAKLELSLR</sequence>
<protein>
    <submittedName>
        <fullName evidence="3">DUF748 domain-containing protein</fullName>
    </submittedName>
</protein>
<reference evidence="3" key="2">
    <citation type="submission" date="2022-10" db="EMBL/GenBank/DDBJ databases">
        <authorList>
            <person name="Aronson H.S."/>
        </authorList>
    </citation>
    <scope>NUCLEOTIDE SEQUENCE</scope>
    <source>
        <strain evidence="3">RS19-109</strain>
    </source>
</reference>
<reference evidence="3" key="1">
    <citation type="journal article" date="2022" name="bioRxiv">
        <title>Thiovibrio frasassiensisgen. nov., sp. nov., an autotrophic, elemental sulfur disproportionating bacterium isolated from sulfidic karst sediment, and proposal of Thiovibrionaceae fam. nov.</title>
        <authorList>
            <person name="Aronson H."/>
            <person name="Thomas C."/>
            <person name="Bhattacharyya M."/>
            <person name="Eckstein S."/>
            <person name="Jensen S."/>
            <person name="Barco R."/>
            <person name="Macalady J."/>
            <person name="Amend J."/>
        </authorList>
    </citation>
    <scope>NUCLEOTIDE SEQUENCE</scope>
    <source>
        <strain evidence="3">RS19-109</strain>
    </source>
</reference>
<evidence type="ECO:0000256" key="2">
    <source>
        <dbReference type="SAM" id="Phobius"/>
    </source>
</evidence>
<accession>A0A9X4MG44</accession>
<dbReference type="GO" id="GO:0090313">
    <property type="term" value="P:regulation of protein targeting to membrane"/>
    <property type="evidence" value="ECO:0007669"/>
    <property type="project" value="TreeGrafter"/>
</dbReference>
<dbReference type="EMBL" id="JAPHEH010000001">
    <property type="protein sequence ID" value="MDG4476007.1"/>
    <property type="molecule type" value="Genomic_DNA"/>
</dbReference>
<comment type="caution">
    <text evidence="3">The sequence shown here is derived from an EMBL/GenBank/DDBJ whole genome shotgun (WGS) entry which is preliminary data.</text>
</comment>
<dbReference type="Pfam" id="PF05359">
    <property type="entry name" value="DUF748"/>
    <property type="match status" value="1"/>
</dbReference>
<dbReference type="PANTHER" id="PTHR30441">
    <property type="entry name" value="DUF748 DOMAIN-CONTAINING PROTEIN"/>
    <property type="match status" value="1"/>
</dbReference>
<evidence type="ECO:0000313" key="4">
    <source>
        <dbReference type="Proteomes" id="UP001154240"/>
    </source>
</evidence>
<feature type="region of interest" description="Disordered" evidence="1">
    <location>
        <begin position="1057"/>
        <end position="1087"/>
    </location>
</feature>
<gene>
    <name evidence="3" type="ORF">OLX77_07530</name>
</gene>
<keyword evidence="4" id="KW-1185">Reference proteome</keyword>
<name>A0A9X4MG44_9BACT</name>
<dbReference type="AlphaFoldDB" id="A0A9X4MG44"/>
<proteinExistence type="predicted"/>
<keyword evidence="2" id="KW-0812">Transmembrane</keyword>
<organism evidence="3 4">
    <name type="scientific">Thiovibrio frasassiensis</name>
    <dbReference type="NCBI Taxonomy" id="2984131"/>
    <lineage>
        <taxon>Bacteria</taxon>
        <taxon>Pseudomonadati</taxon>
        <taxon>Thermodesulfobacteriota</taxon>
        <taxon>Desulfobulbia</taxon>
        <taxon>Desulfobulbales</taxon>
        <taxon>Thiovibrionaceae</taxon>
        <taxon>Thiovibrio</taxon>
    </lineage>
</organism>
<keyword evidence="2" id="KW-1133">Transmembrane helix</keyword>
<dbReference type="PANTHER" id="PTHR30441:SF8">
    <property type="entry name" value="DUF748 DOMAIN-CONTAINING PROTEIN"/>
    <property type="match status" value="1"/>
</dbReference>
<feature type="region of interest" description="Disordered" evidence="1">
    <location>
        <begin position="436"/>
        <end position="468"/>
    </location>
</feature>
<evidence type="ECO:0000313" key="3">
    <source>
        <dbReference type="EMBL" id="MDG4476007.1"/>
    </source>
</evidence>
<dbReference type="GO" id="GO:0005886">
    <property type="term" value="C:plasma membrane"/>
    <property type="evidence" value="ECO:0007669"/>
    <property type="project" value="TreeGrafter"/>
</dbReference>
<feature type="transmembrane region" description="Helical" evidence="2">
    <location>
        <begin position="22"/>
        <end position="48"/>
    </location>
</feature>
<dbReference type="InterPro" id="IPR052894">
    <property type="entry name" value="AsmA-related"/>
</dbReference>
<dbReference type="RefSeq" id="WP_307632976.1">
    <property type="nucleotide sequence ID" value="NZ_JAPHEH010000001.1"/>
</dbReference>
<dbReference type="Proteomes" id="UP001154240">
    <property type="component" value="Unassembled WGS sequence"/>
</dbReference>